<evidence type="ECO:0000256" key="5">
    <source>
        <dbReference type="ARBA" id="ARBA00023288"/>
    </source>
</evidence>
<comment type="subcellular location">
    <subcellularLocation>
        <location evidence="6">Cell membrane</location>
        <topology evidence="6">Lipid-anchor</topology>
    </subcellularLocation>
</comment>
<dbReference type="PANTHER" id="PTHR43649:SF33">
    <property type="entry name" value="POLYGALACTURONAN_RHAMNOGALACTURONAN-BINDING PROTEIN YTCQ"/>
    <property type="match status" value="1"/>
</dbReference>
<keyword evidence="2 6" id="KW-0732">Signal</keyword>
<dbReference type="Pfam" id="PF01547">
    <property type="entry name" value="SBP_bac_1"/>
    <property type="match status" value="1"/>
</dbReference>
<evidence type="ECO:0000256" key="2">
    <source>
        <dbReference type="ARBA" id="ARBA00022729"/>
    </source>
</evidence>
<keyword evidence="1 6" id="KW-1003">Cell membrane</keyword>
<reference evidence="7" key="1">
    <citation type="submission" date="2020-09" db="EMBL/GenBank/DDBJ databases">
        <title>A novel bacterium of genus Bacillus, isolated from South China Sea.</title>
        <authorList>
            <person name="Huang H."/>
            <person name="Mo K."/>
            <person name="Hu Y."/>
        </authorList>
    </citation>
    <scope>NUCLEOTIDE SEQUENCE</scope>
    <source>
        <strain evidence="7">IB182487</strain>
    </source>
</reference>
<gene>
    <name evidence="7" type="ORF">IC621_08730</name>
</gene>
<evidence type="ECO:0000313" key="8">
    <source>
        <dbReference type="Proteomes" id="UP000626844"/>
    </source>
</evidence>
<feature type="chain" id="PRO_5039760226" description="Maltodextrin-binding protein" evidence="6">
    <location>
        <begin position="26"/>
        <end position="410"/>
    </location>
</feature>
<accession>A0A926RW20</accession>
<keyword evidence="3" id="KW-0472">Membrane</keyword>
<proteinExistence type="inferred from homology"/>
<dbReference type="InterPro" id="IPR050490">
    <property type="entry name" value="Bact_solute-bd_prot1"/>
</dbReference>
<name>A0A926RW20_9BACI</name>
<dbReference type="Proteomes" id="UP000626844">
    <property type="component" value="Unassembled WGS sequence"/>
</dbReference>
<dbReference type="InterPro" id="IPR006059">
    <property type="entry name" value="SBP"/>
</dbReference>
<evidence type="ECO:0000313" key="7">
    <source>
        <dbReference type="EMBL" id="MBD1380313.1"/>
    </source>
</evidence>
<keyword evidence="6" id="KW-0762">Sugar transport</keyword>
<dbReference type="EMBL" id="JACXAI010000008">
    <property type="protein sequence ID" value="MBD1380313.1"/>
    <property type="molecule type" value="Genomic_DNA"/>
</dbReference>
<keyword evidence="5 6" id="KW-0449">Lipoprotein</keyword>
<dbReference type="RefSeq" id="WP_191157822.1">
    <property type="nucleotide sequence ID" value="NZ_JACXAI010000008.1"/>
</dbReference>
<dbReference type="GO" id="GO:0005886">
    <property type="term" value="C:plasma membrane"/>
    <property type="evidence" value="ECO:0007669"/>
    <property type="project" value="UniProtKB-SubCell"/>
</dbReference>
<keyword evidence="8" id="KW-1185">Reference proteome</keyword>
<dbReference type="PANTHER" id="PTHR43649">
    <property type="entry name" value="ARABINOSE-BINDING PROTEIN-RELATED"/>
    <property type="match status" value="1"/>
</dbReference>
<protein>
    <recommendedName>
        <fullName evidence="6">Maltodextrin-binding protein</fullName>
    </recommendedName>
</protein>
<sequence>MRKTVTLLLTSFLTLASLSGCGNNAANESSDKIKIEFFHYKTEAKGTFDQLIEKFEEENPGIDVVQSNPPDSETVLKMRVVKREIPDVIGIGANFTFADLANAKIFKDLTGNELLKDIQPDYVQMMKEVPAVEEVYAVPYAANASAVIYNKDIFKELGLEVPTTWDEFIKTAETIKAAGKIPFYFTFKDAWTTLPSYNALAANTQGETFYQDLRKGETTFAKGHKEAAEKLLKLVEYGHKAQYGRAYSDGNIAFAKGESAMYLQGIWAIPEIKKANPDINLGVFPYPVTNKPGGSKLVSGVDLLLAFPTTSEHPEEAKKFVEFLLDDENIKTYINQQNAFSAKKSVVQEDPVLEGLKASIEKGELLDFPDHYVPIAVGLEKQLQVLTQKKDVDQFLKTLDKEWSKVQDRQ</sequence>
<organism evidence="7 8">
    <name type="scientific">Metabacillus arenae</name>
    <dbReference type="NCBI Taxonomy" id="2771434"/>
    <lineage>
        <taxon>Bacteria</taxon>
        <taxon>Bacillati</taxon>
        <taxon>Bacillota</taxon>
        <taxon>Bacilli</taxon>
        <taxon>Bacillales</taxon>
        <taxon>Bacillaceae</taxon>
        <taxon>Metabacillus</taxon>
    </lineage>
</organism>
<dbReference type="SUPFAM" id="SSF53850">
    <property type="entry name" value="Periplasmic binding protein-like II"/>
    <property type="match status" value="1"/>
</dbReference>
<keyword evidence="6" id="KW-0813">Transport</keyword>
<evidence type="ECO:0000256" key="4">
    <source>
        <dbReference type="ARBA" id="ARBA00023139"/>
    </source>
</evidence>
<dbReference type="PROSITE" id="PS51257">
    <property type="entry name" value="PROKAR_LIPOPROTEIN"/>
    <property type="match status" value="1"/>
</dbReference>
<feature type="signal peptide" evidence="6">
    <location>
        <begin position="1"/>
        <end position="25"/>
    </location>
</feature>
<dbReference type="InterPro" id="IPR006060">
    <property type="entry name" value="Maltose/Cyclodextrin-bd"/>
</dbReference>
<dbReference type="PRINTS" id="PR00181">
    <property type="entry name" value="MALTOSEBP"/>
</dbReference>
<evidence type="ECO:0000256" key="6">
    <source>
        <dbReference type="RuleBase" id="RU365005"/>
    </source>
</evidence>
<keyword evidence="4" id="KW-0564">Palmitate</keyword>
<comment type="caution">
    <text evidence="7">The sequence shown here is derived from an EMBL/GenBank/DDBJ whole genome shotgun (WGS) entry which is preliminary data.</text>
</comment>
<dbReference type="GO" id="GO:0015144">
    <property type="term" value="F:carbohydrate transmembrane transporter activity"/>
    <property type="evidence" value="ECO:0007669"/>
    <property type="project" value="InterPro"/>
</dbReference>
<comment type="similarity">
    <text evidence="6">Belongs to the bacterial solute-binding protein 1 family.</text>
</comment>
<evidence type="ECO:0000256" key="1">
    <source>
        <dbReference type="ARBA" id="ARBA00022475"/>
    </source>
</evidence>
<evidence type="ECO:0000256" key="3">
    <source>
        <dbReference type="ARBA" id="ARBA00023136"/>
    </source>
</evidence>
<dbReference type="AlphaFoldDB" id="A0A926RW20"/>
<dbReference type="Gene3D" id="3.40.190.10">
    <property type="entry name" value="Periplasmic binding protein-like II"/>
    <property type="match status" value="2"/>
</dbReference>